<evidence type="ECO:0000256" key="4">
    <source>
        <dbReference type="ARBA" id="ARBA00022679"/>
    </source>
</evidence>
<feature type="domain" description="CheR-type methyltransferase" evidence="6">
    <location>
        <begin position="1"/>
        <end position="265"/>
    </location>
</feature>
<dbReference type="InterPro" id="IPR000780">
    <property type="entry name" value="CheR_MeTrfase"/>
</dbReference>
<dbReference type="GO" id="GO:0008983">
    <property type="term" value="F:protein-glutamate O-methyltransferase activity"/>
    <property type="evidence" value="ECO:0007669"/>
    <property type="project" value="UniProtKB-EC"/>
</dbReference>
<dbReference type="AlphaFoldDB" id="A0A363NT61"/>
<evidence type="ECO:0000256" key="3">
    <source>
        <dbReference type="ARBA" id="ARBA00022603"/>
    </source>
</evidence>
<dbReference type="PANTHER" id="PTHR24422:SF8">
    <property type="entry name" value="CHEMOTAXIS PROTEIN"/>
    <property type="match status" value="1"/>
</dbReference>
<evidence type="ECO:0000256" key="5">
    <source>
        <dbReference type="ARBA" id="ARBA00022691"/>
    </source>
</evidence>
<dbReference type="InterPro" id="IPR029063">
    <property type="entry name" value="SAM-dependent_MTases_sf"/>
</dbReference>
<keyword evidence="4" id="KW-0808">Transferase</keyword>
<sequence length="276" mass="32337">MLGHNIIKDEEIDILLEDIYQRYGYDFIQYSRASIKRRINRIMTNDRFASFAELRFALKDDPEFLQHFVEEITVNLTEMFRDPLFFRQLREEILPQLGTYPLIRIWVAGCASGEEAYSLAILLKEANLHHKSLIYATDINPRVLEIARNGVYPLSQIKSFSENYIESGGKQDFSSYYTANYDWAKFDPELKQKMILSTHNLVSDTSFNSFQLILCRNVLIYFNKDLQDRVFRLFDASLENLGFLGLGSKETIRFSSIQQNFTAVGDQKIWKKLYPQ</sequence>
<comment type="caution">
    <text evidence="7">The sequence shown here is derived from an EMBL/GenBank/DDBJ whole genome shotgun (WGS) entry which is preliminary data.</text>
</comment>
<comment type="catalytic activity">
    <reaction evidence="1">
        <text>L-glutamyl-[protein] + S-adenosyl-L-methionine = [protein]-L-glutamate 5-O-methyl ester + S-adenosyl-L-homocysteine</text>
        <dbReference type="Rhea" id="RHEA:24452"/>
        <dbReference type="Rhea" id="RHEA-COMP:10208"/>
        <dbReference type="Rhea" id="RHEA-COMP:10311"/>
        <dbReference type="ChEBI" id="CHEBI:29973"/>
        <dbReference type="ChEBI" id="CHEBI:57856"/>
        <dbReference type="ChEBI" id="CHEBI:59789"/>
        <dbReference type="ChEBI" id="CHEBI:82795"/>
        <dbReference type="EC" id="2.1.1.80"/>
    </reaction>
</comment>
<dbReference type="SUPFAM" id="SSF53335">
    <property type="entry name" value="S-adenosyl-L-methionine-dependent methyltransferases"/>
    <property type="match status" value="1"/>
</dbReference>
<dbReference type="InterPro" id="IPR036804">
    <property type="entry name" value="CheR_N_sf"/>
</dbReference>
<dbReference type="Proteomes" id="UP000250831">
    <property type="component" value="Unassembled WGS sequence"/>
</dbReference>
<dbReference type="PANTHER" id="PTHR24422">
    <property type="entry name" value="CHEMOTAXIS PROTEIN METHYLTRANSFERASE"/>
    <property type="match status" value="1"/>
</dbReference>
<dbReference type="Pfam" id="PF01739">
    <property type="entry name" value="CheR"/>
    <property type="match status" value="1"/>
</dbReference>
<dbReference type="RefSeq" id="WP_108633780.1">
    <property type="nucleotide sequence ID" value="NZ_DAMCKI010000002.1"/>
</dbReference>
<gene>
    <name evidence="7" type="ORF">DCO56_10700</name>
</gene>
<dbReference type="SUPFAM" id="SSF47757">
    <property type="entry name" value="Chemotaxis receptor methyltransferase CheR, N-terminal domain"/>
    <property type="match status" value="1"/>
</dbReference>
<evidence type="ECO:0000259" key="6">
    <source>
        <dbReference type="PROSITE" id="PS50123"/>
    </source>
</evidence>
<protein>
    <recommendedName>
        <fullName evidence="2">protein-glutamate O-methyltransferase</fullName>
        <ecNumber evidence="2">2.1.1.80</ecNumber>
    </recommendedName>
</protein>
<dbReference type="Gene3D" id="3.40.50.150">
    <property type="entry name" value="Vaccinia Virus protein VP39"/>
    <property type="match status" value="1"/>
</dbReference>
<dbReference type="InterPro" id="IPR022641">
    <property type="entry name" value="CheR_N"/>
</dbReference>
<accession>A0A363NT61</accession>
<dbReference type="Gene3D" id="1.10.155.10">
    <property type="entry name" value="Chemotaxis receptor methyltransferase CheR, N-terminal domain"/>
    <property type="match status" value="1"/>
</dbReference>
<keyword evidence="8" id="KW-1185">Reference proteome</keyword>
<evidence type="ECO:0000313" key="8">
    <source>
        <dbReference type="Proteomes" id="UP000250831"/>
    </source>
</evidence>
<dbReference type="PROSITE" id="PS50123">
    <property type="entry name" value="CHER"/>
    <property type="match status" value="1"/>
</dbReference>
<reference evidence="7 8" key="1">
    <citation type="submission" date="2018-04" db="EMBL/GenBank/DDBJ databases">
        <title>Sphingobacterium sp. M46 Genome.</title>
        <authorList>
            <person name="Cheng J."/>
            <person name="Li Y."/>
        </authorList>
    </citation>
    <scope>NUCLEOTIDE SEQUENCE [LARGE SCALE GENOMIC DNA]</scope>
    <source>
        <strain evidence="7 8">M46</strain>
    </source>
</reference>
<organism evidence="7 8">
    <name type="scientific">Sphingobacterium athyrii</name>
    <dbReference type="NCBI Taxonomy" id="2152717"/>
    <lineage>
        <taxon>Bacteria</taxon>
        <taxon>Pseudomonadati</taxon>
        <taxon>Bacteroidota</taxon>
        <taxon>Sphingobacteriia</taxon>
        <taxon>Sphingobacteriales</taxon>
        <taxon>Sphingobacteriaceae</taxon>
        <taxon>Sphingobacterium</taxon>
    </lineage>
</organism>
<keyword evidence="5" id="KW-0949">S-adenosyl-L-methionine</keyword>
<dbReference type="OrthoDB" id="9816309at2"/>
<evidence type="ECO:0000256" key="2">
    <source>
        <dbReference type="ARBA" id="ARBA00012534"/>
    </source>
</evidence>
<keyword evidence="3" id="KW-0489">Methyltransferase</keyword>
<dbReference type="GO" id="GO:0032259">
    <property type="term" value="P:methylation"/>
    <property type="evidence" value="ECO:0007669"/>
    <property type="project" value="UniProtKB-KW"/>
</dbReference>
<dbReference type="Pfam" id="PF03705">
    <property type="entry name" value="CheR_N"/>
    <property type="match status" value="1"/>
</dbReference>
<proteinExistence type="predicted"/>
<dbReference type="EMBL" id="QCXX01000003">
    <property type="protein sequence ID" value="PUV23851.1"/>
    <property type="molecule type" value="Genomic_DNA"/>
</dbReference>
<dbReference type="EC" id="2.1.1.80" evidence="2"/>
<evidence type="ECO:0000256" key="1">
    <source>
        <dbReference type="ARBA" id="ARBA00001541"/>
    </source>
</evidence>
<dbReference type="InterPro" id="IPR050903">
    <property type="entry name" value="Bact_Chemotaxis_MeTrfase"/>
</dbReference>
<dbReference type="PRINTS" id="PR00996">
    <property type="entry name" value="CHERMTFRASE"/>
</dbReference>
<name>A0A363NT61_9SPHI</name>
<dbReference type="InterPro" id="IPR022642">
    <property type="entry name" value="CheR_C"/>
</dbReference>
<dbReference type="SMART" id="SM00138">
    <property type="entry name" value="MeTrc"/>
    <property type="match status" value="1"/>
</dbReference>
<evidence type="ECO:0000313" key="7">
    <source>
        <dbReference type="EMBL" id="PUV23851.1"/>
    </source>
</evidence>